<dbReference type="CDD" id="cd02907">
    <property type="entry name" value="Macro_Af1521_BAL-like"/>
    <property type="match status" value="1"/>
</dbReference>
<dbReference type="SMART" id="SM00506">
    <property type="entry name" value="A1pp"/>
    <property type="match status" value="1"/>
</dbReference>
<dbReference type="SUPFAM" id="SSF52949">
    <property type="entry name" value="Macro domain-like"/>
    <property type="match status" value="1"/>
</dbReference>
<protein>
    <submittedName>
        <fullName evidence="2">Appr-1-p processing protein</fullName>
    </submittedName>
</protein>
<dbReference type="Pfam" id="PF01661">
    <property type="entry name" value="Macro"/>
    <property type="match status" value="1"/>
</dbReference>
<comment type="caution">
    <text evidence="2">The sequence shown here is derived from an EMBL/GenBank/DDBJ whole genome shotgun (WGS) entry which is preliminary data.</text>
</comment>
<evidence type="ECO:0000259" key="1">
    <source>
        <dbReference type="PROSITE" id="PS51154"/>
    </source>
</evidence>
<dbReference type="PANTHER" id="PTHR11106:SF111">
    <property type="entry name" value="MACRO DOMAIN-CONTAINING PROTEIN"/>
    <property type="match status" value="1"/>
</dbReference>
<dbReference type="InterPro" id="IPR002589">
    <property type="entry name" value="Macro_dom"/>
</dbReference>
<dbReference type="Gene3D" id="3.40.220.10">
    <property type="entry name" value="Leucine Aminopeptidase, subunit E, domain 1"/>
    <property type="match status" value="1"/>
</dbReference>
<reference evidence="2 3" key="1">
    <citation type="submission" date="2015-06" db="EMBL/GenBank/DDBJ databases">
        <title>Genome sequencing of Thermotogales isolates from hydrothermal vents.</title>
        <authorList>
            <person name="Haverkamp T.H."/>
            <person name="Kublanov I.V."/>
            <person name="Nesbo C.L."/>
        </authorList>
    </citation>
    <scope>NUCLEOTIDE SEQUENCE [LARGE SCALE GENOMIC DNA]</scope>
    <source>
        <strain evidence="3">ik275mar</strain>
    </source>
</reference>
<organism evidence="2 3">
    <name type="scientific">Thermosipho affectus</name>
    <dbReference type="NCBI Taxonomy" id="660294"/>
    <lineage>
        <taxon>Bacteria</taxon>
        <taxon>Thermotogati</taxon>
        <taxon>Thermotogota</taxon>
        <taxon>Thermotogae</taxon>
        <taxon>Thermotogales</taxon>
        <taxon>Fervidobacteriaceae</taxon>
        <taxon>Thermosipho</taxon>
    </lineage>
</organism>
<evidence type="ECO:0000313" key="3">
    <source>
        <dbReference type="Proteomes" id="UP000242616"/>
    </source>
</evidence>
<gene>
    <name evidence="2" type="ORF">XJ44_01895</name>
</gene>
<keyword evidence="3" id="KW-1185">Reference proteome</keyword>
<evidence type="ECO:0000313" key="2">
    <source>
        <dbReference type="EMBL" id="ONN27748.1"/>
    </source>
</evidence>
<proteinExistence type="predicted"/>
<accession>A0ABX3IMA9</accession>
<sequence length="179" mass="19594">MEVKVNNVLVKLINGDITKEKVDVIVNAANAWLKHGGGVAGAILKKGGYSIQKESDEYVQKYGPVNTGDVAVTFAGNLEAKYIIHAVGPIWHGGKNKEEEKLKSAILSALKKACELGVKTIAFPAISSGIYGFPVKRCAEIFKESIEKFTKNNTCLDEIRIVNIDKEDHEIFVEVFSND</sequence>
<feature type="domain" description="Macro" evidence="1">
    <location>
        <begin position="1"/>
        <end position="179"/>
    </location>
</feature>
<name>A0ABX3IMA9_9BACT</name>
<dbReference type="PROSITE" id="PS51154">
    <property type="entry name" value="MACRO"/>
    <property type="match status" value="1"/>
</dbReference>
<dbReference type="InterPro" id="IPR043472">
    <property type="entry name" value="Macro_dom-like"/>
</dbReference>
<dbReference type="EMBL" id="LBFC01000006">
    <property type="protein sequence ID" value="ONN27748.1"/>
    <property type="molecule type" value="Genomic_DNA"/>
</dbReference>
<dbReference type="PANTHER" id="PTHR11106">
    <property type="entry name" value="GANGLIOSIDE INDUCED DIFFERENTIATION ASSOCIATED PROTEIN 2-RELATED"/>
    <property type="match status" value="1"/>
</dbReference>
<dbReference type="Proteomes" id="UP000242616">
    <property type="component" value="Unassembled WGS sequence"/>
</dbReference>
<dbReference type="RefSeq" id="WP_077197886.1">
    <property type="nucleotide sequence ID" value="NZ_LBFC01000006.1"/>
</dbReference>